<dbReference type="KEGG" id="osn:115230611"/>
<keyword evidence="2" id="KW-0378">Hydrolase</keyword>
<dbReference type="CDD" id="cd00555">
    <property type="entry name" value="Maf"/>
    <property type="match status" value="1"/>
</dbReference>
<evidence type="ECO:0000256" key="3">
    <source>
        <dbReference type="SAM" id="Phobius"/>
    </source>
</evidence>
<name>A0A7E6EKY0_9MOLL</name>
<organism evidence="4 5">
    <name type="scientific">Octopus sinensis</name>
    <name type="common">East Asian common octopus</name>
    <dbReference type="NCBI Taxonomy" id="2607531"/>
    <lineage>
        <taxon>Eukaryota</taxon>
        <taxon>Metazoa</taxon>
        <taxon>Spiralia</taxon>
        <taxon>Lophotrochozoa</taxon>
        <taxon>Mollusca</taxon>
        <taxon>Cephalopoda</taxon>
        <taxon>Coleoidea</taxon>
        <taxon>Octopodiformes</taxon>
        <taxon>Octopoda</taxon>
        <taxon>Incirrata</taxon>
        <taxon>Octopodidae</taxon>
        <taxon>Octopus</taxon>
    </lineage>
</organism>
<dbReference type="GO" id="GO:0047429">
    <property type="term" value="F:nucleoside triphosphate diphosphatase activity"/>
    <property type="evidence" value="ECO:0007669"/>
    <property type="project" value="InterPro"/>
</dbReference>
<accession>A0A7E6EKY0</accession>
<evidence type="ECO:0000256" key="1">
    <source>
        <dbReference type="ARBA" id="ARBA00001968"/>
    </source>
</evidence>
<dbReference type="RefSeq" id="XP_036355625.1">
    <property type="nucleotide sequence ID" value="XM_036499732.1"/>
</dbReference>
<dbReference type="InterPro" id="IPR029001">
    <property type="entry name" value="ITPase-like_fam"/>
</dbReference>
<keyword evidence="4" id="KW-1185">Reference proteome</keyword>
<dbReference type="Proteomes" id="UP000515154">
    <property type="component" value="Unplaced"/>
</dbReference>
<dbReference type="Pfam" id="PF02545">
    <property type="entry name" value="Maf"/>
    <property type="match status" value="1"/>
</dbReference>
<keyword evidence="3" id="KW-0472">Membrane</keyword>
<evidence type="ECO:0000313" key="4">
    <source>
        <dbReference type="Proteomes" id="UP000515154"/>
    </source>
</evidence>
<keyword evidence="3" id="KW-1133">Transmembrane helix</keyword>
<dbReference type="AlphaFoldDB" id="A0A7E6EKY0"/>
<sequence>MDIMWICFFVLFVFCCLFLLLFFYYDLKEFCVKPKERSLSFASGSYLCDWTSSAGVRGMVSSGGASTPTHKDHHLQHSTTMLQPIITEINSLRIILASASPRRKQILENVGMSIEVVPSTFEENLEQSAFPTPADYAKATARGKAIEVARRLGVSEKQSGDSVKPPPDIVIGADTIITVGDKIYGKPKDREDAKNTLTQLSGKSHMAITGLVVVTPASWKVGKLFVEDNKPPLCVSECHEVTKVFMTDLAPEIMNSYLDSGEFNGRAGAYSIQGLAGSFIEAVDGDFYNVVGLPLHRFCRELLHICMTKQD</sequence>
<dbReference type="HAMAP" id="MF_00528">
    <property type="entry name" value="Maf"/>
    <property type="match status" value="1"/>
</dbReference>
<dbReference type="PANTHER" id="PTHR43213:SF5">
    <property type="entry name" value="BIFUNCTIONAL DTTP_UTP PYROPHOSPHATASE_METHYLTRANSFERASE PROTEIN-RELATED"/>
    <property type="match status" value="1"/>
</dbReference>
<gene>
    <name evidence="5" type="primary">LOC115230611</name>
</gene>
<dbReference type="NCBIfam" id="TIGR00172">
    <property type="entry name" value="maf"/>
    <property type="match status" value="1"/>
</dbReference>
<comment type="cofactor">
    <cofactor evidence="1">
        <name>a divalent metal cation</name>
        <dbReference type="ChEBI" id="CHEBI:60240"/>
    </cofactor>
</comment>
<dbReference type="SUPFAM" id="SSF52972">
    <property type="entry name" value="ITPase-like"/>
    <property type="match status" value="1"/>
</dbReference>
<reference evidence="5" key="1">
    <citation type="submission" date="2025-08" db="UniProtKB">
        <authorList>
            <consortium name="RefSeq"/>
        </authorList>
    </citation>
    <scope>IDENTIFICATION</scope>
</reference>
<dbReference type="PANTHER" id="PTHR43213">
    <property type="entry name" value="BIFUNCTIONAL DTTP/UTP PYROPHOSPHATASE/METHYLTRANSFERASE PROTEIN-RELATED"/>
    <property type="match status" value="1"/>
</dbReference>
<evidence type="ECO:0000256" key="2">
    <source>
        <dbReference type="ARBA" id="ARBA00022801"/>
    </source>
</evidence>
<feature type="transmembrane region" description="Helical" evidence="3">
    <location>
        <begin position="5"/>
        <end position="25"/>
    </location>
</feature>
<evidence type="ECO:0000313" key="5">
    <source>
        <dbReference type="RefSeq" id="XP_036355625.1"/>
    </source>
</evidence>
<proteinExistence type="inferred from homology"/>
<dbReference type="InterPro" id="IPR003697">
    <property type="entry name" value="Maf-like"/>
</dbReference>
<protein>
    <submittedName>
        <fullName evidence="5">Probable bifunctional dTTP/UTP pyrophosphatase/methyltransferase protein isoform X1</fullName>
    </submittedName>
</protein>
<keyword evidence="3" id="KW-0812">Transmembrane</keyword>
<dbReference type="Gene3D" id="3.90.950.10">
    <property type="match status" value="1"/>
</dbReference>